<dbReference type="InterPro" id="IPR016181">
    <property type="entry name" value="Acyl_CoA_acyltransferase"/>
</dbReference>
<sequence length="218" mass="24302">MVTRAMSLSIPKLAKRLVRHMVHDYRLNWIYASTGADAVLPLPDTLEFARLNDVGLMHIATSNDPQFRKALGYDRMGAEGYVLAQDGIPLCVAHFVDLARYENATIWPLRADEVALLNIVTDEPAQGHGYAAVLISNATPAMLSVHFTRAIAFIWWNHRASLRAFQQAGWHRVGFSVEFIGKRGSVRHLHVPIPTAWSPNRSGPGTTARSRTPHPLQH</sequence>
<dbReference type="Proteomes" id="UP000618591">
    <property type="component" value="Unassembled WGS sequence"/>
</dbReference>
<evidence type="ECO:0000256" key="1">
    <source>
        <dbReference type="SAM" id="MobiDB-lite"/>
    </source>
</evidence>
<name>A0ABQ1G7Q1_9SPHN</name>
<organism evidence="2 3">
    <name type="scientific">Sphingomonas psychrolutea</name>
    <dbReference type="NCBI Taxonomy" id="1259676"/>
    <lineage>
        <taxon>Bacteria</taxon>
        <taxon>Pseudomonadati</taxon>
        <taxon>Pseudomonadota</taxon>
        <taxon>Alphaproteobacteria</taxon>
        <taxon>Sphingomonadales</taxon>
        <taxon>Sphingomonadaceae</taxon>
        <taxon>Sphingomonas</taxon>
    </lineage>
</organism>
<evidence type="ECO:0000313" key="3">
    <source>
        <dbReference type="Proteomes" id="UP000618591"/>
    </source>
</evidence>
<keyword evidence="3" id="KW-1185">Reference proteome</keyword>
<feature type="region of interest" description="Disordered" evidence="1">
    <location>
        <begin position="196"/>
        <end position="218"/>
    </location>
</feature>
<dbReference type="EMBL" id="BMDW01000003">
    <property type="protein sequence ID" value="GGA38414.1"/>
    <property type="molecule type" value="Genomic_DNA"/>
</dbReference>
<protein>
    <recommendedName>
        <fullName evidence="4">N-acetyltransferase domain-containing protein</fullName>
    </recommendedName>
</protein>
<dbReference type="SUPFAM" id="SSF55729">
    <property type="entry name" value="Acyl-CoA N-acyltransferases (Nat)"/>
    <property type="match status" value="1"/>
</dbReference>
<feature type="compositionally biased region" description="Polar residues" evidence="1">
    <location>
        <begin position="197"/>
        <end position="210"/>
    </location>
</feature>
<proteinExistence type="predicted"/>
<accession>A0ABQ1G7Q1</accession>
<gene>
    <name evidence="2" type="ORF">GCM10011395_05910</name>
</gene>
<reference evidence="3" key="1">
    <citation type="journal article" date="2019" name="Int. J. Syst. Evol. Microbiol.">
        <title>The Global Catalogue of Microorganisms (GCM) 10K type strain sequencing project: providing services to taxonomists for standard genome sequencing and annotation.</title>
        <authorList>
            <consortium name="The Broad Institute Genomics Platform"/>
            <consortium name="The Broad Institute Genome Sequencing Center for Infectious Disease"/>
            <person name="Wu L."/>
            <person name="Ma J."/>
        </authorList>
    </citation>
    <scope>NUCLEOTIDE SEQUENCE [LARGE SCALE GENOMIC DNA]</scope>
    <source>
        <strain evidence="3">CGMCC 1.10106</strain>
    </source>
</reference>
<evidence type="ECO:0000313" key="2">
    <source>
        <dbReference type="EMBL" id="GGA38414.1"/>
    </source>
</evidence>
<dbReference type="Gene3D" id="3.40.630.30">
    <property type="match status" value="1"/>
</dbReference>
<evidence type="ECO:0008006" key="4">
    <source>
        <dbReference type="Google" id="ProtNLM"/>
    </source>
</evidence>
<comment type="caution">
    <text evidence="2">The sequence shown here is derived from an EMBL/GenBank/DDBJ whole genome shotgun (WGS) entry which is preliminary data.</text>
</comment>